<accession>A0ABS6T1D6</accession>
<name>A0ABS6T1D6_9RHOB</name>
<dbReference type="RefSeq" id="WP_218392188.1">
    <property type="nucleotide sequence ID" value="NZ_JAHUZE010000002.1"/>
</dbReference>
<protein>
    <recommendedName>
        <fullName evidence="3">Nodulation protein Z (NodZ)</fullName>
    </recommendedName>
</protein>
<evidence type="ECO:0000313" key="2">
    <source>
        <dbReference type="Proteomes" id="UP000756530"/>
    </source>
</evidence>
<organism evidence="1 2">
    <name type="scientific">Maritimibacter dapengensis</name>
    <dbReference type="NCBI Taxonomy" id="2836868"/>
    <lineage>
        <taxon>Bacteria</taxon>
        <taxon>Pseudomonadati</taxon>
        <taxon>Pseudomonadota</taxon>
        <taxon>Alphaproteobacteria</taxon>
        <taxon>Rhodobacterales</taxon>
        <taxon>Roseobacteraceae</taxon>
        <taxon>Maritimibacter</taxon>
    </lineage>
</organism>
<evidence type="ECO:0008006" key="3">
    <source>
        <dbReference type="Google" id="ProtNLM"/>
    </source>
</evidence>
<sequence length="319" mass="35356">MLGRLRRLLSPGSARAEDAAGPDRTMVLPIGGAGMFNAVNRVAYFADLVARDGRDFVVDWAKSPYADPDIGGEPWRYFFEPVFADATLGDAYDPVRKYYKNADFSVDHPLNPRLIEGRLDTMGLPPDRHAAGAILHRFIRPNALTRATVEDFADTFFKGPVIGLHMRGPGRNHGGADRMRALLDDTQPVPFKHYFAAVDAVLADQPDAQVFACSDSAMVIERCRAQYGDRLITYPSTRSDFGEMHDSHPENEGMRFSTFKLGLDIVAEAHLLARCAHLVHGNSNVSNYVLCRSADMPSTYVYASVVDRYVEILKAEDEA</sequence>
<reference evidence="1 2" key="1">
    <citation type="submission" date="2021-05" db="EMBL/GenBank/DDBJ databases">
        <title>Culturable bacteria isolated from Daya Bay.</title>
        <authorList>
            <person name="Zheng W."/>
            <person name="Yu S."/>
            <person name="Huang Y."/>
        </authorList>
    </citation>
    <scope>NUCLEOTIDE SEQUENCE [LARGE SCALE GENOMIC DNA]</scope>
    <source>
        <strain evidence="1 2">DP4N28-5</strain>
    </source>
</reference>
<dbReference type="EMBL" id="JAHUZE010000002">
    <property type="protein sequence ID" value="MBV7379032.1"/>
    <property type="molecule type" value="Genomic_DNA"/>
</dbReference>
<comment type="caution">
    <text evidence="1">The sequence shown here is derived from an EMBL/GenBank/DDBJ whole genome shotgun (WGS) entry which is preliminary data.</text>
</comment>
<dbReference type="Proteomes" id="UP000756530">
    <property type="component" value="Unassembled WGS sequence"/>
</dbReference>
<proteinExistence type="predicted"/>
<evidence type="ECO:0000313" key="1">
    <source>
        <dbReference type="EMBL" id="MBV7379032.1"/>
    </source>
</evidence>
<keyword evidence="2" id="KW-1185">Reference proteome</keyword>
<gene>
    <name evidence="1" type="ORF">KJP28_08835</name>
</gene>